<dbReference type="EMBL" id="JARKIF010000026">
    <property type="protein sequence ID" value="KAJ7614468.1"/>
    <property type="molecule type" value="Genomic_DNA"/>
</dbReference>
<proteinExistence type="predicted"/>
<feature type="compositionally biased region" description="Polar residues" evidence="2">
    <location>
        <begin position="7"/>
        <end position="35"/>
    </location>
</feature>
<gene>
    <name evidence="4" type="ORF">FB45DRAFT_937002</name>
</gene>
<keyword evidence="5" id="KW-1185">Reference proteome</keyword>
<evidence type="ECO:0000256" key="1">
    <source>
        <dbReference type="SAM" id="Coils"/>
    </source>
</evidence>
<feature type="compositionally biased region" description="Low complexity" evidence="2">
    <location>
        <begin position="133"/>
        <end position="155"/>
    </location>
</feature>
<dbReference type="Gene3D" id="6.10.140.910">
    <property type="match status" value="1"/>
</dbReference>
<dbReference type="AlphaFoldDB" id="A0AAD7B9U5"/>
<dbReference type="InterPro" id="IPR009449">
    <property type="entry name" value="Sec2_N"/>
</dbReference>
<evidence type="ECO:0000313" key="4">
    <source>
        <dbReference type="EMBL" id="KAJ7614468.1"/>
    </source>
</evidence>
<feature type="compositionally biased region" description="Polar residues" evidence="2">
    <location>
        <begin position="174"/>
        <end position="191"/>
    </location>
</feature>
<sequence>MLHFPSSLHNGAGSASTPRRTDSLNATQTKASGSQQHQIFLAVEQELHDARRVSSHGQEDDLRSALNMVINRVTEQSNLLSDAFKSKAELELQLNVAKSNLQLVIANNEMLEEALKSSAGSGRDVGWRRASRDSSNASASSSAAAASHEATSPVAGSSPTEGSAGGNSRFFKTFFNSRPGTPTTATSSALQQHPAGHLTSPSMPSLSTTHEVDDALQSALHAAKASEEKARQEAEKARQEAAAALKDKAALEAEVESLSQALFEEANRMVASERKRRAEVEGELKKLQPMAEELKRTRGELREARGVKEALEEALEEKAALRSALRLIEGENVELRSASRLSMSGSVTSLGDGSPEGSPERVKRHRRTSSEIATKSPTHSPAVSSAEPSPYIPAAPSPQIPHSPYTTAQSPQIPQSTSASSFTSTTSSSSSYLSASEADGDEDGDGDVTFAPTPTHSTFARTLADSDS</sequence>
<comment type="caution">
    <text evidence="4">The sequence shown here is derived from an EMBL/GenBank/DDBJ whole genome shotgun (WGS) entry which is preliminary data.</text>
</comment>
<feature type="region of interest" description="Disordered" evidence="2">
    <location>
        <begin position="344"/>
        <end position="468"/>
    </location>
</feature>
<evidence type="ECO:0000259" key="3">
    <source>
        <dbReference type="Pfam" id="PF06428"/>
    </source>
</evidence>
<evidence type="ECO:0000256" key="2">
    <source>
        <dbReference type="SAM" id="MobiDB-lite"/>
    </source>
</evidence>
<dbReference type="Proteomes" id="UP001221142">
    <property type="component" value="Unassembled WGS sequence"/>
</dbReference>
<protein>
    <recommendedName>
        <fullName evidence="3">GDP/GTP exchange factor Sec2 N-terminal domain-containing protein</fullName>
    </recommendedName>
</protein>
<evidence type="ECO:0000313" key="5">
    <source>
        <dbReference type="Proteomes" id="UP001221142"/>
    </source>
</evidence>
<feature type="domain" description="GDP/GTP exchange factor Sec2 N-terminal" evidence="3">
    <location>
        <begin position="218"/>
        <end position="301"/>
    </location>
</feature>
<dbReference type="Pfam" id="PF06428">
    <property type="entry name" value="Sec2p"/>
    <property type="match status" value="1"/>
</dbReference>
<accession>A0AAD7B9U5</accession>
<dbReference type="SUPFAM" id="SSF144284">
    <property type="entry name" value="Sec2 N-terminal region"/>
    <property type="match status" value="1"/>
</dbReference>
<feature type="compositionally biased region" description="Low complexity" evidence="2">
    <location>
        <begin position="416"/>
        <end position="437"/>
    </location>
</feature>
<feature type="region of interest" description="Disordered" evidence="2">
    <location>
        <begin position="117"/>
        <end position="211"/>
    </location>
</feature>
<keyword evidence="1" id="KW-0175">Coiled coil</keyword>
<feature type="compositionally biased region" description="Polar residues" evidence="2">
    <location>
        <begin position="404"/>
        <end position="415"/>
    </location>
</feature>
<feature type="compositionally biased region" description="Polar residues" evidence="2">
    <location>
        <begin position="370"/>
        <end position="387"/>
    </location>
</feature>
<feature type="coiled-coil region" evidence="1">
    <location>
        <begin position="220"/>
        <end position="331"/>
    </location>
</feature>
<feature type="region of interest" description="Disordered" evidence="2">
    <location>
        <begin position="1"/>
        <end position="35"/>
    </location>
</feature>
<feature type="compositionally biased region" description="Pro residues" evidence="2">
    <location>
        <begin position="390"/>
        <end position="401"/>
    </location>
</feature>
<reference evidence="4" key="1">
    <citation type="submission" date="2023-03" db="EMBL/GenBank/DDBJ databases">
        <title>Massive genome expansion in bonnet fungi (Mycena s.s.) driven by repeated elements and novel gene families across ecological guilds.</title>
        <authorList>
            <consortium name="Lawrence Berkeley National Laboratory"/>
            <person name="Harder C.B."/>
            <person name="Miyauchi S."/>
            <person name="Viragh M."/>
            <person name="Kuo A."/>
            <person name="Thoen E."/>
            <person name="Andreopoulos B."/>
            <person name="Lu D."/>
            <person name="Skrede I."/>
            <person name="Drula E."/>
            <person name="Henrissat B."/>
            <person name="Morin E."/>
            <person name="Kohler A."/>
            <person name="Barry K."/>
            <person name="LaButti K."/>
            <person name="Morin E."/>
            <person name="Salamov A."/>
            <person name="Lipzen A."/>
            <person name="Mereny Z."/>
            <person name="Hegedus B."/>
            <person name="Baldrian P."/>
            <person name="Stursova M."/>
            <person name="Weitz H."/>
            <person name="Taylor A."/>
            <person name="Grigoriev I.V."/>
            <person name="Nagy L.G."/>
            <person name="Martin F."/>
            <person name="Kauserud H."/>
        </authorList>
    </citation>
    <scope>NUCLEOTIDE SEQUENCE</scope>
    <source>
        <strain evidence="4">9284</strain>
    </source>
</reference>
<name>A0AAD7B9U5_9AGAR</name>
<organism evidence="4 5">
    <name type="scientific">Roridomyces roridus</name>
    <dbReference type="NCBI Taxonomy" id="1738132"/>
    <lineage>
        <taxon>Eukaryota</taxon>
        <taxon>Fungi</taxon>
        <taxon>Dikarya</taxon>
        <taxon>Basidiomycota</taxon>
        <taxon>Agaricomycotina</taxon>
        <taxon>Agaricomycetes</taxon>
        <taxon>Agaricomycetidae</taxon>
        <taxon>Agaricales</taxon>
        <taxon>Marasmiineae</taxon>
        <taxon>Mycenaceae</taxon>
        <taxon>Roridomyces</taxon>
    </lineage>
</organism>
<feature type="compositionally biased region" description="Low complexity" evidence="2">
    <location>
        <begin position="198"/>
        <end position="209"/>
    </location>
</feature>